<feature type="compositionally biased region" description="Low complexity" evidence="6">
    <location>
        <begin position="97"/>
        <end position="143"/>
    </location>
</feature>
<name>A0ABD3EYE5_9STRA</name>
<keyword evidence="5" id="KW-1015">Disulfide bond</keyword>
<comment type="similarity">
    <text evidence="2">Belongs to the elicitin family.</text>
</comment>
<evidence type="ECO:0000313" key="8">
    <source>
        <dbReference type="EMBL" id="KAL3658090.1"/>
    </source>
</evidence>
<keyword evidence="9" id="KW-1185">Reference proteome</keyword>
<evidence type="ECO:0000256" key="6">
    <source>
        <dbReference type="SAM" id="MobiDB-lite"/>
    </source>
</evidence>
<comment type="subcellular location">
    <subcellularLocation>
        <location evidence="1">Secreted</location>
    </subcellularLocation>
</comment>
<feature type="signal peptide" evidence="7">
    <location>
        <begin position="1"/>
        <end position="19"/>
    </location>
</feature>
<evidence type="ECO:0008006" key="10">
    <source>
        <dbReference type="Google" id="ProtNLM"/>
    </source>
</evidence>
<gene>
    <name evidence="8" type="ORF">V7S43_016933</name>
</gene>
<evidence type="ECO:0000256" key="4">
    <source>
        <dbReference type="ARBA" id="ARBA00022978"/>
    </source>
</evidence>
<evidence type="ECO:0000256" key="2">
    <source>
        <dbReference type="ARBA" id="ARBA00009544"/>
    </source>
</evidence>
<dbReference type="GO" id="GO:0052040">
    <property type="term" value="P:symbiont-mediated perturbation of host programmed cell death"/>
    <property type="evidence" value="ECO:0007669"/>
    <property type="project" value="UniProtKB-KW"/>
</dbReference>
<dbReference type="SMART" id="SM01187">
    <property type="entry name" value="Elicitin"/>
    <property type="match status" value="1"/>
</dbReference>
<keyword evidence="7" id="KW-0732">Signal</keyword>
<organism evidence="8 9">
    <name type="scientific">Phytophthora oleae</name>
    <dbReference type="NCBI Taxonomy" id="2107226"/>
    <lineage>
        <taxon>Eukaryota</taxon>
        <taxon>Sar</taxon>
        <taxon>Stramenopiles</taxon>
        <taxon>Oomycota</taxon>
        <taxon>Peronosporomycetes</taxon>
        <taxon>Peronosporales</taxon>
        <taxon>Peronosporaceae</taxon>
        <taxon>Phytophthora</taxon>
    </lineage>
</organism>
<evidence type="ECO:0000256" key="5">
    <source>
        <dbReference type="ARBA" id="ARBA00023157"/>
    </source>
</evidence>
<comment type="caution">
    <text evidence="8">The sequence shown here is derived from an EMBL/GenBank/DDBJ whole genome shotgun (WGS) entry which is preliminary data.</text>
</comment>
<dbReference type="EMBL" id="JBIMZQ010000057">
    <property type="protein sequence ID" value="KAL3658090.1"/>
    <property type="molecule type" value="Genomic_DNA"/>
</dbReference>
<evidence type="ECO:0000256" key="1">
    <source>
        <dbReference type="ARBA" id="ARBA00004613"/>
    </source>
</evidence>
<dbReference type="Proteomes" id="UP001632037">
    <property type="component" value="Unassembled WGS sequence"/>
</dbReference>
<proteinExistence type="inferred from homology"/>
<feature type="chain" id="PRO_5044877408" description="Elicitin" evidence="7">
    <location>
        <begin position="20"/>
        <end position="186"/>
    </location>
</feature>
<accession>A0ABD3EYE5</accession>
<evidence type="ECO:0000256" key="3">
    <source>
        <dbReference type="ARBA" id="ARBA00022525"/>
    </source>
</evidence>
<dbReference type="InterPro" id="IPR036470">
    <property type="entry name" value="Elicitin_sf"/>
</dbReference>
<feature type="region of interest" description="Disordered" evidence="6">
    <location>
        <begin position="97"/>
        <end position="165"/>
    </location>
</feature>
<evidence type="ECO:0000313" key="9">
    <source>
        <dbReference type="Proteomes" id="UP001632037"/>
    </source>
</evidence>
<reference evidence="8 9" key="1">
    <citation type="submission" date="2024-09" db="EMBL/GenBank/DDBJ databases">
        <title>Genome sequencing and assembly of Phytophthora oleae, isolate VK10A, causative agent of rot of olive drupes.</title>
        <authorList>
            <person name="Conti Taguali S."/>
            <person name="Riolo M."/>
            <person name="La Spada F."/>
            <person name="Cacciola S.O."/>
            <person name="Dionisio G."/>
        </authorList>
    </citation>
    <scope>NUCLEOTIDE SEQUENCE [LARGE SCALE GENOMIC DNA]</scope>
    <source>
        <strain evidence="8 9">VK10A</strain>
    </source>
</reference>
<dbReference type="InterPro" id="IPR002200">
    <property type="entry name" value="Elicitin"/>
</dbReference>
<protein>
    <recommendedName>
        <fullName evidence="10">Elicitin</fullName>
    </recommendedName>
</protein>
<dbReference type="AlphaFoldDB" id="A0ABD3EYE5"/>
<dbReference type="GO" id="GO:0005576">
    <property type="term" value="C:extracellular region"/>
    <property type="evidence" value="ECO:0007669"/>
    <property type="project" value="UniProtKB-SubCell"/>
</dbReference>
<keyword evidence="4" id="KW-0928">Hypersensitive response elicitation</keyword>
<keyword evidence="3" id="KW-0964">Secreted</keyword>
<sequence>MNIPALLLFLTATASSSLAADCTTDELASISTAMGSEYSSKCPEVSSGADMSAFCSDSDCITYINSIIDEFPDCTTSGVNVKEHVQTIVDSCGSSSATAASGASADNSTDTTATSTATESSAATESTVGTDSSTATESSAGTEPTVGTESSTASGSPADIGSSSSASSVALSASMAVVVGLLAVAM</sequence>
<evidence type="ECO:0000256" key="7">
    <source>
        <dbReference type="SAM" id="SignalP"/>
    </source>
</evidence>
<feature type="compositionally biased region" description="Low complexity" evidence="6">
    <location>
        <begin position="153"/>
        <end position="165"/>
    </location>
</feature>
<dbReference type="SUPFAM" id="SSF48647">
    <property type="entry name" value="Fungal elicitin"/>
    <property type="match status" value="1"/>
</dbReference>